<accession>A0ABV9K8F4</accession>
<sequence length="465" mass="51478">MKRILSTLAIVTASLLGVSCSDRVQETVDDTHANADANQTKKGWISEDNDILNLLNEAQIPQGTVRSDAPRTFNDTVPVVVVDDEESQSTPGEQDGIPGYYVTSYTKYKMSQEFDETFILDPASDILYPGCVLRGQSLENSTYAFFNGCNTGIMDYALGGLTLKNGDSEELVGHADNIRYTDYIPQFNKWSNLEYKNNDALESSYSMFQINSKQEAQFHAGISVGNKLFNLVGGLDFDYKNYKNHFLVKFIQKKFQVTLGQPKGRSTIFTEINPNAMGKVQPVYVSNIKYGRMLFIAVSTNESAKKVTSALSFAFNVKGVDVSAEMKQNYQDIVAGSKIDCNVYGGGQENQNNIITGGLDGVTKFVKTPMAFNEVVPISFQIRFSADNALARVVSRTEFKVPTRTFIPNFSKVLVQMHVANIRATGGPLGNQVYGTIAAYPNSDEAKSVMLMNIRSCLKIIQRIY</sequence>
<dbReference type="Gene3D" id="3.90.840.10">
    <property type="entry name" value="Thiol-activated cytolysin superfamily/Thiol-activated cytolysin, alpha-beta domain"/>
    <property type="match status" value="1"/>
</dbReference>
<dbReference type="SUPFAM" id="SSF56978">
    <property type="entry name" value="Perfringolysin"/>
    <property type="match status" value="1"/>
</dbReference>
<dbReference type="InterPro" id="IPR001869">
    <property type="entry name" value="Thiol_cytolysin"/>
</dbReference>
<proteinExistence type="predicted"/>
<evidence type="ECO:0000313" key="2">
    <source>
        <dbReference type="Proteomes" id="UP001596020"/>
    </source>
</evidence>
<dbReference type="RefSeq" id="WP_380079333.1">
    <property type="nucleotide sequence ID" value="NZ_JBHSGO010000194.1"/>
</dbReference>
<evidence type="ECO:0000313" key="1">
    <source>
        <dbReference type="EMBL" id="MFC4666349.1"/>
    </source>
</evidence>
<dbReference type="Proteomes" id="UP001596020">
    <property type="component" value="Unassembled WGS sequence"/>
</dbReference>
<dbReference type="Gene3D" id="3.30.1040.20">
    <property type="match status" value="1"/>
</dbReference>
<dbReference type="Gene3D" id="3.40.30.40">
    <property type="entry name" value="Perfringolysin"/>
    <property type="match status" value="1"/>
</dbReference>
<dbReference type="InterPro" id="IPR036359">
    <property type="entry name" value="Thiol_cytolysin_sf"/>
</dbReference>
<dbReference type="EMBL" id="JBHSGO010000194">
    <property type="protein sequence ID" value="MFC4666349.1"/>
    <property type="molecule type" value="Genomic_DNA"/>
</dbReference>
<reference evidence="2" key="1">
    <citation type="journal article" date="2019" name="Int. J. Syst. Evol. Microbiol.">
        <title>The Global Catalogue of Microorganisms (GCM) 10K type strain sequencing project: providing services to taxonomists for standard genome sequencing and annotation.</title>
        <authorList>
            <consortium name="The Broad Institute Genomics Platform"/>
            <consortium name="The Broad Institute Genome Sequencing Center for Infectious Disease"/>
            <person name="Wu L."/>
            <person name="Ma J."/>
        </authorList>
    </citation>
    <scope>NUCLEOTIDE SEQUENCE [LARGE SCALE GENOMIC DNA]</scope>
    <source>
        <strain evidence="2">CGMCC 4.7357</strain>
    </source>
</reference>
<protein>
    <submittedName>
        <fullName evidence="1">Thiol-activated cytolysin family protein</fullName>
    </submittedName>
</protein>
<name>A0ABV9K8F4_9PORP</name>
<dbReference type="PRINTS" id="PR01400">
    <property type="entry name" value="TACYTOLYSIN"/>
</dbReference>
<dbReference type="PROSITE" id="PS51257">
    <property type="entry name" value="PROKAR_LIPOPROTEIN"/>
    <property type="match status" value="1"/>
</dbReference>
<organism evidence="1 2">
    <name type="scientific">Falsiporphyromonas endometrii</name>
    <dbReference type="NCBI Taxonomy" id="1387297"/>
    <lineage>
        <taxon>Bacteria</taxon>
        <taxon>Pseudomonadati</taxon>
        <taxon>Bacteroidota</taxon>
        <taxon>Bacteroidia</taxon>
        <taxon>Bacteroidales</taxon>
        <taxon>Porphyromonadaceae</taxon>
        <taxon>Falsiporphyromonas</taxon>
    </lineage>
</organism>
<comment type="caution">
    <text evidence="1">The sequence shown here is derived from an EMBL/GenBank/DDBJ whole genome shotgun (WGS) entry which is preliminary data.</text>
</comment>
<dbReference type="Pfam" id="PF01289">
    <property type="entry name" value="Thiol_cytolysin"/>
    <property type="match status" value="1"/>
</dbReference>
<dbReference type="InterPro" id="IPR036363">
    <property type="entry name" value="Thiol_cytolysin_ab_sf"/>
</dbReference>
<gene>
    <name evidence="1" type="ORF">ACFO3G_07040</name>
</gene>
<keyword evidence="2" id="KW-1185">Reference proteome</keyword>